<reference evidence="3" key="1">
    <citation type="submission" date="2011-07" db="EMBL/GenBank/DDBJ databases">
        <authorList>
            <consortium name="Caenorhabditis brenneri Sequencing and Analysis Consortium"/>
            <person name="Wilson R.K."/>
        </authorList>
    </citation>
    <scope>NUCLEOTIDE SEQUENCE [LARGE SCALE GENOMIC DNA]</scope>
    <source>
        <strain evidence="3">PB2801</strain>
    </source>
</reference>
<name>G0PN92_CAEBE</name>
<keyword evidence="3" id="KW-1185">Reference proteome</keyword>
<organism evidence="3">
    <name type="scientific">Caenorhabditis brenneri</name>
    <name type="common">Nematode worm</name>
    <dbReference type="NCBI Taxonomy" id="135651"/>
    <lineage>
        <taxon>Eukaryota</taxon>
        <taxon>Metazoa</taxon>
        <taxon>Ecdysozoa</taxon>
        <taxon>Nematoda</taxon>
        <taxon>Chromadorea</taxon>
        <taxon>Rhabditida</taxon>
        <taxon>Rhabditina</taxon>
        <taxon>Rhabditomorpha</taxon>
        <taxon>Rhabditoidea</taxon>
        <taxon>Rhabditidae</taxon>
        <taxon>Peloderinae</taxon>
        <taxon>Caenorhabditis</taxon>
    </lineage>
</organism>
<protein>
    <submittedName>
        <fullName evidence="2">Uncharacterized protein</fullName>
    </submittedName>
</protein>
<dbReference type="InParanoid" id="G0PN92"/>
<dbReference type="AlphaFoldDB" id="G0PN92"/>
<accession>G0PN92</accession>
<feature type="non-terminal residue" evidence="2">
    <location>
        <position position="57"/>
    </location>
</feature>
<dbReference type="EMBL" id="GL381755">
    <property type="protein sequence ID" value="EGT40220.1"/>
    <property type="molecule type" value="Genomic_DNA"/>
</dbReference>
<proteinExistence type="predicted"/>
<evidence type="ECO:0000313" key="2">
    <source>
        <dbReference type="EMBL" id="EGT40220.1"/>
    </source>
</evidence>
<gene>
    <name evidence="2" type="ORF">CAEBREN_30058</name>
</gene>
<sequence>MGFPNSRCILNTFLISFIFSTAWCQHILNDDTLTRIEEKLTIDKDFYNQWMDLIALQ</sequence>
<feature type="signal peptide" evidence="1">
    <location>
        <begin position="1"/>
        <end position="24"/>
    </location>
</feature>
<dbReference type="HOGENOM" id="CLU_3002358_0_0_1"/>
<dbReference type="eggNOG" id="KOG3670">
    <property type="taxonomic scope" value="Eukaryota"/>
</dbReference>
<dbReference type="Proteomes" id="UP000008068">
    <property type="component" value="Unassembled WGS sequence"/>
</dbReference>
<evidence type="ECO:0000256" key="1">
    <source>
        <dbReference type="SAM" id="SignalP"/>
    </source>
</evidence>
<evidence type="ECO:0000313" key="3">
    <source>
        <dbReference type="Proteomes" id="UP000008068"/>
    </source>
</evidence>
<keyword evidence="1" id="KW-0732">Signal</keyword>
<dbReference type="STRING" id="135651.G0PN92"/>
<feature type="chain" id="PRO_5003406666" evidence="1">
    <location>
        <begin position="25"/>
        <end position="57"/>
    </location>
</feature>